<dbReference type="OrthoDB" id="8192537at2759"/>
<dbReference type="InterPro" id="IPR029131">
    <property type="entry name" value="HAUS5"/>
</dbReference>
<evidence type="ECO:0000313" key="3">
    <source>
        <dbReference type="RefSeq" id="XP_034235536.1"/>
    </source>
</evidence>
<dbReference type="GO" id="GO:0070652">
    <property type="term" value="C:HAUS complex"/>
    <property type="evidence" value="ECO:0007669"/>
    <property type="project" value="InterPro"/>
</dbReference>
<keyword evidence="2" id="KW-1185">Reference proteome</keyword>
<evidence type="ECO:0000256" key="1">
    <source>
        <dbReference type="SAM" id="Coils"/>
    </source>
</evidence>
<dbReference type="InParanoid" id="A0A6P8YG79"/>
<dbReference type="GeneID" id="117641885"/>
<evidence type="ECO:0000313" key="2">
    <source>
        <dbReference type="Proteomes" id="UP000515158"/>
    </source>
</evidence>
<feature type="coiled-coil region" evidence="1">
    <location>
        <begin position="100"/>
        <end position="148"/>
    </location>
</feature>
<accession>A0A6P8YG79</accession>
<dbReference type="Proteomes" id="UP000515158">
    <property type="component" value="Unplaced"/>
</dbReference>
<dbReference type="Pfam" id="PF14817">
    <property type="entry name" value="HAUS5"/>
    <property type="match status" value="1"/>
</dbReference>
<reference evidence="3" key="1">
    <citation type="submission" date="2025-08" db="UniProtKB">
        <authorList>
            <consortium name="RefSeq"/>
        </authorList>
    </citation>
    <scope>IDENTIFICATION</scope>
    <source>
        <tissue evidence="3">Total insect</tissue>
    </source>
</reference>
<dbReference type="KEGG" id="tpal:117641885"/>
<protein>
    <submittedName>
        <fullName evidence="3">Uncharacterized protein LOC117641885</fullName>
    </submittedName>
</protein>
<gene>
    <name evidence="3" type="primary">LOC117641885</name>
</gene>
<sequence length="685" mass="77601">MESDCRTAAELQQWAKTMGFVPGLKFVSSEEYPKPEIFQKICKGKVTKLWSDVMKHVRPKDEILHIQKNLLLQRLRSGKPLDKNPVPGHLSEQMFLAAKLAEKEKERDTLLESIQKKESSIRAKEKSLRKSSHKSIELENQIDEFRKKQLLFKMKSEESRSKLAWLKDVADVARDLCPPSPNAKPASAKFSDSETMLYKCIDAIQDFHSKDHGGDMEFPDGDQSIETPLQQLWKQIRLNSNGWGAQQIWNAINSKLLTELMEEISVFCGDDSNARPIHSQASLVQSAVSILPAKYMTSLLEFINLETKVRLKKNDLEKLQEELINSVEIAKLNTTNLNKTVSAPEFIRALVEAQSKKAVLSGKLQGIKAELIPWKEKMSDCAAASHSLKLATEELARLDLQIDSDKKQIVENLVHMKMIACKLRSVRAKALAQRSNFNIQVPSFFTMMRNRHYFDSEEGAISPDLRNVRASSTMIGNETADSNLSFNTTCDSVGDKYSDSPEMLAVLRESISKEAKLFIKVHLESVPFVVVNGRKESVCNLMVQAPLMTSRCLNMPQRNFLQIVRGTPFSSTPDILLKQLFIQTHVRALHLYKAIHEIPVSTDHHVSGHLGTLNKSCEKNESDLREKTEFVRASLNHIKLLVTNSNANFDCWLERPVQNAIPESLEVNGSVFTEWCKRYDKAQPC</sequence>
<keyword evidence="1" id="KW-0175">Coiled coil</keyword>
<dbReference type="GO" id="GO:0051225">
    <property type="term" value="P:spindle assembly"/>
    <property type="evidence" value="ECO:0007669"/>
    <property type="project" value="InterPro"/>
</dbReference>
<dbReference type="RefSeq" id="XP_034235536.1">
    <property type="nucleotide sequence ID" value="XM_034379645.1"/>
</dbReference>
<name>A0A6P8YG79_THRPL</name>
<feature type="coiled-coil region" evidence="1">
    <location>
        <begin position="302"/>
        <end position="333"/>
    </location>
</feature>
<proteinExistence type="predicted"/>
<dbReference type="AlphaFoldDB" id="A0A6P8YG79"/>
<organism evidence="3">
    <name type="scientific">Thrips palmi</name>
    <name type="common">Melon thrips</name>
    <dbReference type="NCBI Taxonomy" id="161013"/>
    <lineage>
        <taxon>Eukaryota</taxon>
        <taxon>Metazoa</taxon>
        <taxon>Ecdysozoa</taxon>
        <taxon>Arthropoda</taxon>
        <taxon>Hexapoda</taxon>
        <taxon>Insecta</taxon>
        <taxon>Pterygota</taxon>
        <taxon>Neoptera</taxon>
        <taxon>Paraneoptera</taxon>
        <taxon>Thysanoptera</taxon>
        <taxon>Terebrantia</taxon>
        <taxon>Thripoidea</taxon>
        <taxon>Thripidae</taxon>
        <taxon>Thrips</taxon>
    </lineage>
</organism>